<protein>
    <submittedName>
        <fullName evidence="2">Uncharacterized protein</fullName>
    </submittedName>
</protein>
<dbReference type="Proteomes" id="UP001158045">
    <property type="component" value="Unassembled WGS sequence"/>
</dbReference>
<dbReference type="EMBL" id="JARYZI010000007">
    <property type="protein sequence ID" value="MDH8678757.1"/>
    <property type="molecule type" value="Genomic_DNA"/>
</dbReference>
<keyword evidence="3" id="KW-1185">Reference proteome</keyword>
<dbReference type="RefSeq" id="WP_281094648.1">
    <property type="nucleotide sequence ID" value="NZ_JARYZI010000007.1"/>
</dbReference>
<keyword evidence="1" id="KW-0812">Transmembrane</keyword>
<keyword evidence="1" id="KW-1133">Transmembrane helix</keyword>
<reference evidence="2 3" key="1">
    <citation type="submission" date="2023-04" db="EMBL/GenBank/DDBJ databases">
        <title>Fusibacter bizertensis strain WBS, isolated from littoral bottom sediments of the Arctic seas - biochemical and genomic analysis.</title>
        <authorList>
            <person name="Brioukhanov A.L."/>
        </authorList>
    </citation>
    <scope>NUCLEOTIDE SEQUENCE [LARGE SCALE GENOMIC DNA]</scope>
    <source>
        <strain evidence="2 3">WBS</strain>
    </source>
</reference>
<comment type="caution">
    <text evidence="2">The sequence shown here is derived from an EMBL/GenBank/DDBJ whole genome shotgun (WGS) entry which is preliminary data.</text>
</comment>
<keyword evidence="1" id="KW-0472">Membrane</keyword>
<proteinExistence type="predicted"/>
<gene>
    <name evidence="2" type="ORF">QE109_11395</name>
</gene>
<accession>A0ABT6NEA6</accession>
<name>A0ABT6NEA6_9FIRM</name>
<evidence type="ECO:0000313" key="2">
    <source>
        <dbReference type="EMBL" id="MDH8678757.1"/>
    </source>
</evidence>
<evidence type="ECO:0000256" key="1">
    <source>
        <dbReference type="SAM" id="Phobius"/>
    </source>
</evidence>
<evidence type="ECO:0000313" key="3">
    <source>
        <dbReference type="Proteomes" id="UP001158045"/>
    </source>
</evidence>
<feature type="transmembrane region" description="Helical" evidence="1">
    <location>
        <begin position="6"/>
        <end position="23"/>
    </location>
</feature>
<organism evidence="2 3">
    <name type="scientific">Fusibacter bizertensis</name>
    <dbReference type="NCBI Taxonomy" id="1488331"/>
    <lineage>
        <taxon>Bacteria</taxon>
        <taxon>Bacillati</taxon>
        <taxon>Bacillota</taxon>
        <taxon>Clostridia</taxon>
        <taxon>Eubacteriales</taxon>
        <taxon>Eubacteriales Family XII. Incertae Sedis</taxon>
        <taxon>Fusibacter</taxon>
    </lineage>
</organism>
<feature type="transmembrane region" description="Helical" evidence="1">
    <location>
        <begin position="35"/>
        <end position="53"/>
    </location>
</feature>
<sequence>MIVYLILVVIEAVVLFRVMKNYFEKNPTNKFMATKLYIASVVAIAMLMFSLANDLGFDLLSFL</sequence>